<dbReference type="Pfam" id="PF06580">
    <property type="entry name" value="His_kinase"/>
    <property type="match status" value="1"/>
</dbReference>
<dbReference type="GO" id="GO:0016020">
    <property type="term" value="C:membrane"/>
    <property type="evidence" value="ECO:0007669"/>
    <property type="project" value="InterPro"/>
</dbReference>
<keyword evidence="1" id="KW-0812">Transmembrane</keyword>
<reference evidence="3 4" key="1">
    <citation type="submission" date="2018-08" db="EMBL/GenBank/DDBJ databases">
        <title>Mucilaginibacter sp. MYSH2.</title>
        <authorList>
            <person name="Seo T."/>
        </authorList>
    </citation>
    <scope>NUCLEOTIDE SEQUENCE [LARGE SCALE GENOMIC DNA]</scope>
    <source>
        <strain evidence="3 4">MYSH2</strain>
    </source>
</reference>
<dbReference type="EMBL" id="QWDC01000003">
    <property type="protein sequence ID" value="RFZ90768.1"/>
    <property type="molecule type" value="Genomic_DNA"/>
</dbReference>
<proteinExistence type="predicted"/>
<evidence type="ECO:0000256" key="1">
    <source>
        <dbReference type="SAM" id="Phobius"/>
    </source>
</evidence>
<dbReference type="OrthoDB" id="9792992at2"/>
<feature type="transmembrane region" description="Helical" evidence="1">
    <location>
        <begin position="131"/>
        <end position="151"/>
    </location>
</feature>
<dbReference type="PANTHER" id="PTHR34220">
    <property type="entry name" value="SENSOR HISTIDINE KINASE YPDA"/>
    <property type="match status" value="1"/>
</dbReference>
<feature type="transmembrane region" description="Helical" evidence="1">
    <location>
        <begin position="44"/>
        <end position="62"/>
    </location>
</feature>
<evidence type="ECO:0000313" key="3">
    <source>
        <dbReference type="EMBL" id="RFZ90768.1"/>
    </source>
</evidence>
<evidence type="ECO:0000313" key="4">
    <source>
        <dbReference type="Proteomes" id="UP000264217"/>
    </source>
</evidence>
<feature type="domain" description="Signal transduction histidine kinase internal region" evidence="2">
    <location>
        <begin position="168"/>
        <end position="243"/>
    </location>
</feature>
<dbReference type="InterPro" id="IPR050640">
    <property type="entry name" value="Bact_2-comp_sensor_kinase"/>
</dbReference>
<accession>A0A372NPH2</accession>
<dbReference type="GO" id="GO:0000155">
    <property type="term" value="F:phosphorelay sensor kinase activity"/>
    <property type="evidence" value="ECO:0007669"/>
    <property type="project" value="InterPro"/>
</dbReference>
<dbReference type="RefSeq" id="WP_117392973.1">
    <property type="nucleotide sequence ID" value="NZ_QWDC01000003.1"/>
</dbReference>
<dbReference type="PANTHER" id="PTHR34220:SF7">
    <property type="entry name" value="SENSOR HISTIDINE KINASE YPDA"/>
    <property type="match status" value="1"/>
</dbReference>
<dbReference type="Proteomes" id="UP000264217">
    <property type="component" value="Unassembled WGS sequence"/>
</dbReference>
<feature type="transmembrane region" description="Helical" evidence="1">
    <location>
        <begin position="74"/>
        <end position="92"/>
    </location>
</feature>
<keyword evidence="4" id="KW-1185">Reference proteome</keyword>
<dbReference type="InterPro" id="IPR010559">
    <property type="entry name" value="Sig_transdc_His_kin_internal"/>
</dbReference>
<gene>
    <name evidence="3" type="ORF">D0C36_17590</name>
</gene>
<organism evidence="3 4">
    <name type="scientific">Mucilaginibacter conchicola</name>
    <dbReference type="NCBI Taxonomy" id="2303333"/>
    <lineage>
        <taxon>Bacteria</taxon>
        <taxon>Pseudomonadati</taxon>
        <taxon>Bacteroidota</taxon>
        <taxon>Sphingobacteriia</taxon>
        <taxon>Sphingobacteriales</taxon>
        <taxon>Sphingobacteriaceae</taxon>
        <taxon>Mucilaginibacter</taxon>
    </lineage>
</organism>
<dbReference type="AlphaFoldDB" id="A0A372NPH2"/>
<dbReference type="InterPro" id="IPR036890">
    <property type="entry name" value="HATPase_C_sf"/>
</dbReference>
<keyword evidence="1" id="KW-1133">Transmembrane helix</keyword>
<sequence>MPRSYPQLTYNQKSLIAEAAYLVFVCIVSPFATGMQIWGTLPFTLSLVFLNIINAPVIMLYYRVYLPYTIGQKRYLLFALLFPVYILVYELWGRITMLTTISLPFIPSGYRDNLRSGHPEDFSHGYFNQTLGYTSLVLLAATSVYVIRLLFKNQHNLSTVETEKLRLELDHLKQQVQPHFFFNTLNNMYALSVQASPKTPQMIADLSAIMRYVLYDSRHERVSLEREVNFIKSYIHLENVRHDKPEAIEFLIQGDISKTEIEPLLFLPLIENTFKHSLQKNLPDKWVRMVLAIDEDELIFQTSNPVAWDANDERPEGGGIGLKNVNKRLELLYPNRHTLSLQQADRIYTVTLTLQLNK</sequence>
<name>A0A372NPH2_9SPHI</name>
<comment type="caution">
    <text evidence="3">The sequence shown here is derived from an EMBL/GenBank/DDBJ whole genome shotgun (WGS) entry which is preliminary data.</text>
</comment>
<evidence type="ECO:0000259" key="2">
    <source>
        <dbReference type="Pfam" id="PF06580"/>
    </source>
</evidence>
<keyword evidence="1" id="KW-0472">Membrane</keyword>
<dbReference type="Gene3D" id="3.30.565.10">
    <property type="entry name" value="Histidine kinase-like ATPase, C-terminal domain"/>
    <property type="match status" value="1"/>
</dbReference>
<protein>
    <recommendedName>
        <fullName evidence="2">Signal transduction histidine kinase internal region domain-containing protein</fullName>
    </recommendedName>
</protein>
<feature type="transmembrane region" description="Helical" evidence="1">
    <location>
        <begin position="20"/>
        <end position="38"/>
    </location>
</feature>